<dbReference type="InterPro" id="IPR036179">
    <property type="entry name" value="Ig-like_dom_sf"/>
</dbReference>
<dbReference type="PANTHER" id="PTHR45080">
    <property type="entry name" value="CONTACTIN 5"/>
    <property type="match status" value="1"/>
</dbReference>
<name>A0A7R9GQA5_TIMCR</name>
<dbReference type="SUPFAM" id="SSF48726">
    <property type="entry name" value="Immunoglobulin"/>
    <property type="match status" value="7"/>
</dbReference>
<evidence type="ECO:0000256" key="4">
    <source>
        <dbReference type="ARBA" id="ARBA00022737"/>
    </source>
</evidence>
<dbReference type="GO" id="GO:0043025">
    <property type="term" value="C:neuronal cell body"/>
    <property type="evidence" value="ECO:0007669"/>
    <property type="project" value="TreeGrafter"/>
</dbReference>
<evidence type="ECO:0000256" key="2">
    <source>
        <dbReference type="ARBA" id="ARBA00022692"/>
    </source>
</evidence>
<dbReference type="FunFam" id="2.60.40.10:FF:000333">
    <property type="entry name" value="Down syndrome cell adhesion molecule"/>
    <property type="match status" value="1"/>
</dbReference>
<dbReference type="PROSITE" id="PS50835">
    <property type="entry name" value="IG_LIKE"/>
    <property type="match status" value="7"/>
</dbReference>
<dbReference type="GO" id="GO:0005886">
    <property type="term" value="C:plasma membrane"/>
    <property type="evidence" value="ECO:0007669"/>
    <property type="project" value="TreeGrafter"/>
</dbReference>
<keyword evidence="5" id="KW-0130">Cell adhesion</keyword>
<dbReference type="Pfam" id="PF13927">
    <property type="entry name" value="Ig_3"/>
    <property type="match status" value="4"/>
</dbReference>
<dbReference type="Gene3D" id="2.60.40.10">
    <property type="entry name" value="Immunoglobulins"/>
    <property type="match status" value="8"/>
</dbReference>
<dbReference type="InterPro" id="IPR003599">
    <property type="entry name" value="Ig_sub"/>
</dbReference>
<keyword evidence="2" id="KW-0812">Transmembrane</keyword>
<sequence length="921" mass="101189">MLGLLHRNSMTWVVKTRAHWPITYGRAERNMLPPPRHWARELLSNGSLYFPPFPPEDYNPDIHSASYRCKASNAAGTIVSRDCRLRADVSQPYQVQVHNVFVTRGNVAVLRCNVPSFVRGLVAVTGWQRDELPLGRTALHPGGRFAMTSSGSLHVRDTDPSDAYARFYCQTTHRLTGERSLSLPGQIIVTEPEGNNPPRIEHSIPNVNARTGNPADLVCVAQGNPPPTYRWYREIAGSMQEVRGGSVLVRPLQSVLQFPRVLPEDAARYVCVVSSLLGEDRREVTLTVSTALAVHLRPQQQVVDAGAATTFNCSVVGGGVTGTHLAWLKNGRPLTEGARVSVLAGGEVLLVRAVRKEDRGMYQCFARSGEESAQSSGELTLGAVAPELQSTFIEQTLQPGPPVSLRCAASGNPPPRFTWLLDGVVVHPPEYVLGSFLDSAGDVVSHLNISSARVPHGGLYTCIARNMLGAVQHSATLNIYGPPSARLPQNLTVVAGTDVFLRCPVAGFPISSVTWQRAGDILPSHLRQRVFPNGTLLVRQVDCSSDRGEYLCSATNQQGQSAQGRIYLDVMIKEKKYKQSSSQKPISFLGDGCPDFQEQAFAWYRHGDDGEPPEIAPFQFPSNLQEGMRAQVSCSIISGDFPISITWRKDAGPLPQDADVHEQQHQFVSNLLFGNLAARHSGHYTCIASNAAAVANFTARLVVRGSSSGVSCVANYNIRLVVRGELCGHYSIRLVVRVELCDQLQHQARRQGTNFIVRGELCDQLQLNFIVRAPASLSGVSCVANYSTRFFVKGELCGQLQHQVHCQGYSTRFVVRSELWSQATTRLFVRVPPSWMVEPQDLSVLFQHPVTLHCQASGFPTPTITWMKAKEELHPHLRGRIVEHHYGKIPLSAPDLPVFGSLVQHESHALDHEATEVGDPY</sequence>
<dbReference type="SMART" id="SM00408">
    <property type="entry name" value="IGc2"/>
    <property type="match status" value="5"/>
</dbReference>
<feature type="domain" description="Ig-like" evidence="10">
    <location>
        <begin position="386"/>
        <end position="478"/>
    </location>
</feature>
<dbReference type="CDD" id="cd20956">
    <property type="entry name" value="IgI_4_Dscam"/>
    <property type="match status" value="1"/>
</dbReference>
<keyword evidence="7" id="KW-0472">Membrane</keyword>
<dbReference type="InterPro" id="IPR007110">
    <property type="entry name" value="Ig-like_dom"/>
</dbReference>
<evidence type="ECO:0000256" key="6">
    <source>
        <dbReference type="ARBA" id="ARBA00022989"/>
    </source>
</evidence>
<gene>
    <name evidence="11" type="ORF">TCEB3V08_LOCUS1462</name>
</gene>
<evidence type="ECO:0000256" key="9">
    <source>
        <dbReference type="ARBA" id="ARBA00023319"/>
    </source>
</evidence>
<dbReference type="GO" id="GO:0008046">
    <property type="term" value="F:axon guidance receptor activity"/>
    <property type="evidence" value="ECO:0007669"/>
    <property type="project" value="TreeGrafter"/>
</dbReference>
<organism evidence="11">
    <name type="scientific">Timema cristinae</name>
    <name type="common">Walking stick</name>
    <dbReference type="NCBI Taxonomy" id="61476"/>
    <lineage>
        <taxon>Eukaryota</taxon>
        <taxon>Metazoa</taxon>
        <taxon>Ecdysozoa</taxon>
        <taxon>Arthropoda</taxon>
        <taxon>Hexapoda</taxon>
        <taxon>Insecta</taxon>
        <taxon>Pterygota</taxon>
        <taxon>Neoptera</taxon>
        <taxon>Polyneoptera</taxon>
        <taxon>Phasmatodea</taxon>
        <taxon>Timematodea</taxon>
        <taxon>Timematoidea</taxon>
        <taxon>Timematidae</taxon>
        <taxon>Timema</taxon>
    </lineage>
</organism>
<feature type="domain" description="Ig-like" evidence="10">
    <location>
        <begin position="833"/>
        <end position="868"/>
    </location>
</feature>
<evidence type="ECO:0000256" key="7">
    <source>
        <dbReference type="ARBA" id="ARBA00023136"/>
    </source>
</evidence>
<dbReference type="GO" id="GO:0007156">
    <property type="term" value="P:homophilic cell adhesion via plasma membrane adhesion molecules"/>
    <property type="evidence" value="ECO:0007669"/>
    <property type="project" value="TreeGrafter"/>
</dbReference>
<dbReference type="PANTHER" id="PTHR45080:SF8">
    <property type="entry name" value="IG-LIKE DOMAIN-CONTAINING PROTEIN"/>
    <property type="match status" value="1"/>
</dbReference>
<feature type="domain" description="Ig-like" evidence="10">
    <location>
        <begin position="613"/>
        <end position="702"/>
    </location>
</feature>
<keyword evidence="4" id="KW-0677">Repeat</keyword>
<evidence type="ECO:0000259" key="10">
    <source>
        <dbReference type="PROSITE" id="PS50835"/>
    </source>
</evidence>
<feature type="domain" description="Ig-like" evidence="10">
    <location>
        <begin position="92"/>
        <end position="182"/>
    </location>
</feature>
<protein>
    <recommendedName>
        <fullName evidence="10">Ig-like domain-containing protein</fullName>
    </recommendedName>
</protein>
<dbReference type="FunFam" id="2.60.40.10:FF:000017">
    <property type="entry name" value="Down syndrome cell adhesion molecule b"/>
    <property type="match status" value="1"/>
</dbReference>
<accession>A0A7R9GQA5</accession>
<keyword evidence="8" id="KW-1015">Disulfide bond</keyword>
<keyword evidence="3" id="KW-0732">Signal</keyword>
<dbReference type="InterPro" id="IPR013098">
    <property type="entry name" value="Ig_I-set"/>
</dbReference>
<feature type="domain" description="Ig-like" evidence="10">
    <location>
        <begin position="292"/>
        <end position="380"/>
    </location>
</feature>
<dbReference type="GO" id="GO:0050808">
    <property type="term" value="P:synapse organization"/>
    <property type="evidence" value="ECO:0007669"/>
    <property type="project" value="TreeGrafter"/>
</dbReference>
<reference evidence="11" key="1">
    <citation type="submission" date="2020-11" db="EMBL/GenBank/DDBJ databases">
        <authorList>
            <person name="Tran Van P."/>
        </authorList>
    </citation>
    <scope>NUCLEOTIDE SEQUENCE</scope>
</reference>
<proteinExistence type="predicted"/>
<dbReference type="SMART" id="SM00409">
    <property type="entry name" value="IG"/>
    <property type="match status" value="6"/>
</dbReference>
<evidence type="ECO:0000256" key="3">
    <source>
        <dbReference type="ARBA" id="ARBA00022729"/>
    </source>
</evidence>
<dbReference type="InterPro" id="IPR003598">
    <property type="entry name" value="Ig_sub2"/>
</dbReference>
<evidence type="ECO:0000256" key="5">
    <source>
        <dbReference type="ARBA" id="ARBA00022889"/>
    </source>
</evidence>
<comment type="subcellular location">
    <subcellularLocation>
        <location evidence="1">Membrane</location>
        <topology evidence="1">Single-pass membrane protein</topology>
    </subcellularLocation>
</comment>
<dbReference type="GO" id="GO:0030424">
    <property type="term" value="C:axon"/>
    <property type="evidence" value="ECO:0007669"/>
    <property type="project" value="TreeGrafter"/>
</dbReference>
<keyword evidence="6" id="KW-1133">Transmembrane helix</keyword>
<dbReference type="AlphaFoldDB" id="A0A7R9GQA5"/>
<feature type="domain" description="Ig-like" evidence="10">
    <location>
        <begin position="482"/>
        <end position="567"/>
    </location>
</feature>
<evidence type="ECO:0000313" key="11">
    <source>
        <dbReference type="EMBL" id="CAD7393493.1"/>
    </source>
</evidence>
<dbReference type="EMBL" id="OC316732">
    <property type="protein sequence ID" value="CAD7393493.1"/>
    <property type="molecule type" value="Genomic_DNA"/>
</dbReference>
<dbReference type="InterPro" id="IPR050958">
    <property type="entry name" value="Cell_Adh-Cytoskel_Orgn"/>
</dbReference>
<evidence type="ECO:0000256" key="8">
    <source>
        <dbReference type="ARBA" id="ARBA00023157"/>
    </source>
</evidence>
<dbReference type="CDD" id="cd20958">
    <property type="entry name" value="IgI_5_Dscam"/>
    <property type="match status" value="1"/>
</dbReference>
<keyword evidence="9" id="KW-0393">Immunoglobulin domain</keyword>
<dbReference type="InterPro" id="IPR013783">
    <property type="entry name" value="Ig-like_fold"/>
</dbReference>
<dbReference type="Pfam" id="PF07679">
    <property type="entry name" value="I-set"/>
    <property type="match status" value="2"/>
</dbReference>
<evidence type="ECO:0000256" key="1">
    <source>
        <dbReference type="ARBA" id="ARBA00004167"/>
    </source>
</evidence>
<feature type="domain" description="Ig-like" evidence="10">
    <location>
        <begin position="198"/>
        <end position="289"/>
    </location>
</feature>